<dbReference type="AlphaFoldDB" id="A0A0F9A1I4"/>
<gene>
    <name evidence="1" type="ORF">LCGC14_2626990</name>
</gene>
<accession>A0A0F9A1I4</accession>
<reference evidence="1" key="1">
    <citation type="journal article" date="2015" name="Nature">
        <title>Complex archaea that bridge the gap between prokaryotes and eukaryotes.</title>
        <authorList>
            <person name="Spang A."/>
            <person name="Saw J.H."/>
            <person name="Jorgensen S.L."/>
            <person name="Zaremba-Niedzwiedzka K."/>
            <person name="Martijn J."/>
            <person name="Lind A.E."/>
            <person name="van Eijk R."/>
            <person name="Schleper C."/>
            <person name="Guy L."/>
            <person name="Ettema T.J."/>
        </authorList>
    </citation>
    <scope>NUCLEOTIDE SEQUENCE</scope>
</reference>
<dbReference type="EMBL" id="LAZR01044966">
    <property type="protein sequence ID" value="KKL01462.1"/>
    <property type="molecule type" value="Genomic_DNA"/>
</dbReference>
<proteinExistence type="predicted"/>
<evidence type="ECO:0000313" key="1">
    <source>
        <dbReference type="EMBL" id="KKL01462.1"/>
    </source>
</evidence>
<name>A0A0F9A1I4_9ZZZZ</name>
<protein>
    <submittedName>
        <fullName evidence="1">Uncharacterized protein</fullName>
    </submittedName>
</protein>
<organism evidence="1">
    <name type="scientific">marine sediment metagenome</name>
    <dbReference type="NCBI Taxonomy" id="412755"/>
    <lineage>
        <taxon>unclassified sequences</taxon>
        <taxon>metagenomes</taxon>
        <taxon>ecological metagenomes</taxon>
    </lineage>
</organism>
<sequence>MEHTKFYVQNGSVGNCMLWWKH</sequence>
<feature type="non-terminal residue" evidence="1">
    <location>
        <position position="22"/>
    </location>
</feature>
<comment type="caution">
    <text evidence="1">The sequence shown here is derived from an EMBL/GenBank/DDBJ whole genome shotgun (WGS) entry which is preliminary data.</text>
</comment>